<evidence type="ECO:0000256" key="6">
    <source>
        <dbReference type="ARBA" id="ARBA00022960"/>
    </source>
</evidence>
<dbReference type="InterPro" id="IPR005490">
    <property type="entry name" value="LD_TPept_cat_dom"/>
</dbReference>
<dbReference type="PANTHER" id="PTHR30582:SF24">
    <property type="entry name" value="L,D-TRANSPEPTIDASE ERFK_SRFK-RELATED"/>
    <property type="match status" value="1"/>
</dbReference>
<dbReference type="InterPro" id="IPR036779">
    <property type="entry name" value="LysM_dom_sf"/>
</dbReference>
<keyword evidence="7 9" id="KW-0573">Peptidoglycan synthesis</keyword>
<organism evidence="12 13">
    <name type="scientific">Desulfotomaculum nigrificans (strain DSM 14880 / VKM B-2319 / CO-1-SRB)</name>
    <name type="common">Desulfotomaculum carboxydivorans</name>
    <dbReference type="NCBI Taxonomy" id="868595"/>
    <lineage>
        <taxon>Bacteria</taxon>
        <taxon>Bacillati</taxon>
        <taxon>Bacillota</taxon>
        <taxon>Clostridia</taxon>
        <taxon>Eubacteriales</taxon>
        <taxon>Desulfotomaculaceae</taxon>
        <taxon>Desulfotomaculum</taxon>
    </lineage>
</organism>
<dbReference type="InterPro" id="IPR050979">
    <property type="entry name" value="LD-transpeptidase"/>
</dbReference>
<keyword evidence="5" id="KW-0378">Hydrolase</keyword>
<keyword evidence="3" id="KW-0328">Glycosyltransferase</keyword>
<evidence type="ECO:0000259" key="11">
    <source>
        <dbReference type="PROSITE" id="PS52029"/>
    </source>
</evidence>
<dbReference type="RefSeq" id="WP_003540715.1">
    <property type="nucleotide sequence ID" value="NC_015565.1"/>
</dbReference>
<dbReference type="AlphaFoldDB" id="F6B4G2"/>
<evidence type="ECO:0000256" key="1">
    <source>
        <dbReference type="ARBA" id="ARBA00004752"/>
    </source>
</evidence>
<dbReference type="MEROPS" id="C82.003"/>
<dbReference type="STRING" id="868595.Desca_0080"/>
<keyword evidence="4" id="KW-0808">Transferase</keyword>
<feature type="domain" description="L,D-TPase catalytic" evidence="11">
    <location>
        <begin position="11"/>
        <end position="120"/>
    </location>
</feature>
<dbReference type="GO" id="GO:0071972">
    <property type="term" value="F:peptidoglycan L,D-transpeptidase activity"/>
    <property type="evidence" value="ECO:0007669"/>
    <property type="project" value="TreeGrafter"/>
</dbReference>
<reference evidence="12 13" key="1">
    <citation type="submission" date="2011-05" db="EMBL/GenBank/DDBJ databases">
        <title>Complete sequence of Desulfotomaculum carboxydivorans CO-1-SRB.</title>
        <authorList>
            <consortium name="US DOE Joint Genome Institute"/>
            <person name="Lucas S."/>
            <person name="Han J."/>
            <person name="Lapidus A."/>
            <person name="Cheng J.-F."/>
            <person name="Goodwin L."/>
            <person name="Pitluck S."/>
            <person name="Peters L."/>
            <person name="Mikhailova N."/>
            <person name="Lu M."/>
            <person name="Han C."/>
            <person name="Tapia R."/>
            <person name="Land M."/>
            <person name="Hauser L."/>
            <person name="Kyrpides N."/>
            <person name="Ivanova N."/>
            <person name="Pagani I."/>
            <person name="Stams A."/>
            <person name="Plugge C."/>
            <person name="Muyzer G."/>
            <person name="Kuever J."/>
            <person name="Parshina S."/>
            <person name="Ivanova A."/>
            <person name="Nazina T."/>
            <person name="Woyke T."/>
        </authorList>
    </citation>
    <scope>NUCLEOTIDE SEQUENCE [LARGE SCALE GENOMIC DNA]</scope>
    <source>
        <strain evidence="13">DSM 14880 / VKM B-2319 / CO-1-SRB</strain>
    </source>
</reference>
<feature type="domain" description="LysM" evidence="10">
    <location>
        <begin position="147"/>
        <end position="191"/>
    </location>
</feature>
<gene>
    <name evidence="12" type="ordered locus">Desca_0080</name>
</gene>
<dbReference type="UniPathway" id="UPA00219"/>
<dbReference type="Gene3D" id="2.40.440.10">
    <property type="entry name" value="L,D-transpeptidase catalytic domain-like"/>
    <property type="match status" value="1"/>
</dbReference>
<evidence type="ECO:0000256" key="9">
    <source>
        <dbReference type="PROSITE-ProRule" id="PRU01373"/>
    </source>
</evidence>
<dbReference type="HOGENOM" id="CLU_1487100_0_0_9"/>
<dbReference type="Pfam" id="PF01476">
    <property type="entry name" value="LysM"/>
    <property type="match status" value="1"/>
</dbReference>
<dbReference type="SUPFAM" id="SSF141523">
    <property type="entry name" value="L,D-transpeptidase catalytic domain-like"/>
    <property type="match status" value="1"/>
</dbReference>
<evidence type="ECO:0000256" key="8">
    <source>
        <dbReference type="ARBA" id="ARBA00023316"/>
    </source>
</evidence>
<dbReference type="GO" id="GO:0018104">
    <property type="term" value="P:peptidoglycan-protein cross-linking"/>
    <property type="evidence" value="ECO:0007669"/>
    <property type="project" value="TreeGrafter"/>
</dbReference>
<feature type="active site" description="Proton donor/acceptor" evidence="9">
    <location>
        <position position="80"/>
    </location>
</feature>
<dbReference type="SUPFAM" id="SSF54106">
    <property type="entry name" value="LysM domain"/>
    <property type="match status" value="1"/>
</dbReference>
<keyword evidence="13" id="KW-1185">Reference proteome</keyword>
<feature type="active site" description="Nucleophile" evidence="9">
    <location>
        <position position="96"/>
    </location>
</feature>
<evidence type="ECO:0000313" key="13">
    <source>
        <dbReference type="Proteomes" id="UP000009226"/>
    </source>
</evidence>
<dbReference type="Proteomes" id="UP000009226">
    <property type="component" value="Chromosome"/>
</dbReference>
<evidence type="ECO:0000256" key="7">
    <source>
        <dbReference type="ARBA" id="ARBA00022984"/>
    </source>
</evidence>
<comment type="similarity">
    <text evidence="2">Belongs to the YkuD family.</text>
</comment>
<evidence type="ECO:0000259" key="10">
    <source>
        <dbReference type="PROSITE" id="PS51782"/>
    </source>
</evidence>
<dbReference type="CDD" id="cd16913">
    <property type="entry name" value="YkuD_like"/>
    <property type="match status" value="1"/>
</dbReference>
<dbReference type="InterPro" id="IPR018392">
    <property type="entry name" value="LysM"/>
</dbReference>
<dbReference type="KEGG" id="dca:Desca_0080"/>
<dbReference type="eggNOG" id="COG1388">
    <property type="taxonomic scope" value="Bacteria"/>
</dbReference>
<keyword evidence="8 9" id="KW-0961">Cell wall biogenesis/degradation</keyword>
<keyword evidence="6 9" id="KW-0133">Cell shape</keyword>
<dbReference type="CDD" id="cd00118">
    <property type="entry name" value="LysM"/>
    <property type="match status" value="1"/>
</dbReference>
<dbReference type="InterPro" id="IPR038063">
    <property type="entry name" value="Transpep_catalytic_dom"/>
</dbReference>
<comment type="pathway">
    <text evidence="1 9">Cell wall biogenesis; peptidoglycan biosynthesis.</text>
</comment>
<dbReference type="SMART" id="SM00257">
    <property type="entry name" value="LysM"/>
    <property type="match status" value="1"/>
</dbReference>
<evidence type="ECO:0000256" key="3">
    <source>
        <dbReference type="ARBA" id="ARBA00022676"/>
    </source>
</evidence>
<evidence type="ECO:0000256" key="5">
    <source>
        <dbReference type="ARBA" id="ARBA00022801"/>
    </source>
</evidence>
<evidence type="ECO:0000256" key="4">
    <source>
        <dbReference type="ARBA" id="ARBA00022679"/>
    </source>
</evidence>
<dbReference type="PANTHER" id="PTHR30582">
    <property type="entry name" value="L,D-TRANSPEPTIDASE"/>
    <property type="match status" value="1"/>
</dbReference>
<proteinExistence type="inferred from homology"/>
<dbReference type="GO" id="GO:0005576">
    <property type="term" value="C:extracellular region"/>
    <property type="evidence" value="ECO:0007669"/>
    <property type="project" value="TreeGrafter"/>
</dbReference>
<evidence type="ECO:0000256" key="2">
    <source>
        <dbReference type="ARBA" id="ARBA00005992"/>
    </source>
</evidence>
<dbReference type="EMBL" id="CP002736">
    <property type="protein sequence ID" value="AEF92985.1"/>
    <property type="molecule type" value="Genomic_DNA"/>
</dbReference>
<evidence type="ECO:0000313" key="12">
    <source>
        <dbReference type="EMBL" id="AEF92985.1"/>
    </source>
</evidence>
<accession>F6B4G2</accession>
<dbReference type="GO" id="GO:0016757">
    <property type="term" value="F:glycosyltransferase activity"/>
    <property type="evidence" value="ECO:0007669"/>
    <property type="project" value="UniProtKB-KW"/>
</dbReference>
<dbReference type="GO" id="GO:0008360">
    <property type="term" value="P:regulation of cell shape"/>
    <property type="evidence" value="ECO:0007669"/>
    <property type="project" value="UniProtKB-UniRule"/>
</dbReference>
<dbReference type="PROSITE" id="PS52029">
    <property type="entry name" value="LD_TPASE"/>
    <property type="match status" value="1"/>
</dbReference>
<sequence length="193" mass="20489">MANILMYRAGAELFIDPGTRQLNYVVGGQLIKTYPIAVGKPATPTPAGDYQVINKVVNPGGVLGTRWMGLNIPGGNYGIHGTNNPSSIGNRVSLGCIRMHNSHVEELFPQIPIGTPVHIAAVPGYNHHTVGLPDNQADGSGPPLDHSTYIVQPGDTLWQLALRFGVSLDALIAANNLVNPDNLQVGETIYIPA</sequence>
<protein>
    <submittedName>
        <fullName evidence="12">ErfK/YbiS/YcfS/YnhG family protein</fullName>
    </submittedName>
</protein>
<name>F6B4G2_DESCC</name>
<dbReference type="Gene3D" id="3.10.350.10">
    <property type="entry name" value="LysM domain"/>
    <property type="match status" value="1"/>
</dbReference>
<dbReference type="PROSITE" id="PS51782">
    <property type="entry name" value="LYSM"/>
    <property type="match status" value="1"/>
</dbReference>
<dbReference type="GO" id="GO:0071555">
    <property type="term" value="P:cell wall organization"/>
    <property type="evidence" value="ECO:0007669"/>
    <property type="project" value="UniProtKB-UniRule"/>
</dbReference>
<dbReference type="Pfam" id="PF03734">
    <property type="entry name" value="YkuD"/>
    <property type="match status" value="1"/>
</dbReference>
<dbReference type="eggNOG" id="COG1376">
    <property type="taxonomic scope" value="Bacteria"/>
</dbReference>